<dbReference type="PANTHER" id="PTHR23090:SF9">
    <property type="entry name" value="GLUTAMINE-DEPENDENT NAD(+) SYNTHETASE"/>
    <property type="match status" value="1"/>
</dbReference>
<comment type="caution">
    <text evidence="7">Lacks conserved residue(s) required for the propagation of feature annotation.</text>
</comment>
<comment type="similarity">
    <text evidence="9">Belongs to the NAD synthetase family.</text>
</comment>
<keyword evidence="12" id="KW-1185">Reference proteome</keyword>
<dbReference type="CDD" id="cd07570">
    <property type="entry name" value="GAT_Gln-NAD-synth"/>
    <property type="match status" value="1"/>
</dbReference>
<feature type="binding site" evidence="7">
    <location>
        <position position="660"/>
    </location>
    <ligand>
        <name>deamido-NAD(+)</name>
        <dbReference type="ChEBI" id="CHEBI:58437"/>
        <note>ligand shared between two neighboring subunits</note>
    </ligand>
</feature>
<keyword evidence="4 7" id="KW-0547">Nucleotide-binding</keyword>
<evidence type="ECO:0000256" key="6">
    <source>
        <dbReference type="ARBA" id="ARBA00023027"/>
    </source>
</evidence>
<accession>A0A662ZEF1</accession>
<dbReference type="HAMAP" id="MF_02090">
    <property type="entry name" value="NadE_glutamine_dep"/>
    <property type="match status" value="1"/>
</dbReference>
<proteinExistence type="inferred from homology"/>
<evidence type="ECO:0000313" key="11">
    <source>
        <dbReference type="EMBL" id="SFP04112.1"/>
    </source>
</evidence>
<dbReference type="UniPathway" id="UPA00253">
    <property type="reaction ID" value="UER00334"/>
</dbReference>
<dbReference type="AlphaFoldDB" id="A0A662ZEF1"/>
<dbReference type="EMBL" id="FOXF01000003">
    <property type="protein sequence ID" value="SFP04112.1"/>
    <property type="molecule type" value="Genomic_DNA"/>
</dbReference>
<organism evidence="11 12">
    <name type="scientific">Ruminobacter amylophilus</name>
    <dbReference type="NCBI Taxonomy" id="867"/>
    <lineage>
        <taxon>Bacteria</taxon>
        <taxon>Pseudomonadati</taxon>
        <taxon>Pseudomonadota</taxon>
        <taxon>Gammaproteobacteria</taxon>
        <taxon>Aeromonadales</taxon>
        <taxon>Succinivibrionaceae</taxon>
        <taxon>Ruminobacter</taxon>
    </lineage>
</organism>
<evidence type="ECO:0000256" key="4">
    <source>
        <dbReference type="ARBA" id="ARBA00022741"/>
    </source>
</evidence>
<protein>
    <recommendedName>
        <fullName evidence="7 8">Glutamine-dependent NAD(+) synthetase</fullName>
        <ecNumber evidence="7 8">6.3.5.1</ecNumber>
    </recommendedName>
    <alternativeName>
        <fullName evidence="7 8">NAD(+) synthase [glutamine-hydrolyzing]</fullName>
    </alternativeName>
</protein>
<dbReference type="GO" id="GO:0008795">
    <property type="term" value="F:NAD+ synthase activity"/>
    <property type="evidence" value="ECO:0007669"/>
    <property type="project" value="UniProtKB-UniRule"/>
</dbReference>
<dbReference type="GO" id="GO:0009435">
    <property type="term" value="P:NAD+ biosynthetic process"/>
    <property type="evidence" value="ECO:0007669"/>
    <property type="project" value="UniProtKB-UniRule"/>
</dbReference>
<dbReference type="InterPro" id="IPR014445">
    <property type="entry name" value="Gln-dep_NAD_synthase"/>
</dbReference>
<evidence type="ECO:0000256" key="9">
    <source>
        <dbReference type="RuleBase" id="RU003811"/>
    </source>
</evidence>
<dbReference type="PIRSF" id="PIRSF006630">
    <property type="entry name" value="NADS_GAT"/>
    <property type="match status" value="1"/>
</dbReference>
<feature type="active site" description="For glutaminase activity" evidence="7">
    <location>
        <position position="135"/>
    </location>
</feature>
<dbReference type="CDD" id="cd00553">
    <property type="entry name" value="NAD_synthase"/>
    <property type="match status" value="1"/>
</dbReference>
<evidence type="ECO:0000256" key="3">
    <source>
        <dbReference type="ARBA" id="ARBA00022598"/>
    </source>
</evidence>
<feature type="binding site" evidence="7">
    <location>
        <position position="493"/>
    </location>
    <ligand>
        <name>deamido-NAD(+)</name>
        <dbReference type="ChEBI" id="CHEBI:58437"/>
        <note>ligand shared between two neighboring subunits</note>
    </ligand>
</feature>
<feature type="binding site" evidence="7">
    <location>
        <position position="522"/>
    </location>
    <ligand>
        <name>deamido-NAD(+)</name>
        <dbReference type="ChEBI" id="CHEBI:58437"/>
        <note>ligand shared between two neighboring subunits</note>
    </ligand>
</feature>
<comment type="catalytic activity">
    <reaction evidence="7 8">
        <text>deamido-NAD(+) + L-glutamine + ATP + H2O = L-glutamate + AMP + diphosphate + NAD(+) + H(+)</text>
        <dbReference type="Rhea" id="RHEA:24384"/>
        <dbReference type="ChEBI" id="CHEBI:15377"/>
        <dbReference type="ChEBI" id="CHEBI:15378"/>
        <dbReference type="ChEBI" id="CHEBI:29985"/>
        <dbReference type="ChEBI" id="CHEBI:30616"/>
        <dbReference type="ChEBI" id="CHEBI:33019"/>
        <dbReference type="ChEBI" id="CHEBI:57540"/>
        <dbReference type="ChEBI" id="CHEBI:58359"/>
        <dbReference type="ChEBI" id="CHEBI:58437"/>
        <dbReference type="ChEBI" id="CHEBI:456215"/>
        <dbReference type="EC" id="6.3.5.1"/>
    </reaction>
</comment>
<feature type="active site" description="Proton acceptor; for glutaminase activity" evidence="7">
    <location>
        <position position="66"/>
    </location>
</feature>
<dbReference type="SUPFAM" id="SSF56317">
    <property type="entry name" value="Carbon-nitrogen hydrolase"/>
    <property type="match status" value="1"/>
</dbReference>
<dbReference type="Proteomes" id="UP000243745">
    <property type="component" value="Unassembled WGS sequence"/>
</dbReference>
<keyword evidence="3 7" id="KW-0436">Ligase</keyword>
<reference evidence="11 12" key="1">
    <citation type="submission" date="2016-10" db="EMBL/GenBank/DDBJ databases">
        <authorList>
            <person name="Varghese N."/>
            <person name="Submissions S."/>
        </authorList>
    </citation>
    <scope>NUCLEOTIDE SEQUENCE [LARGE SCALE GENOMIC DNA]</scope>
    <source>
        <strain evidence="11 12">DSM 1361</strain>
    </source>
</reference>
<comment type="pathway">
    <text evidence="1 7 8">Cofactor biosynthesis; NAD(+) biosynthesis; NAD(+) from deamido-NAD(+) (L-Gln route): step 1/1.</text>
</comment>
<keyword evidence="6 7" id="KW-0520">NAD</keyword>
<feature type="active site" description="Nucleophile; for glutaminase activity" evidence="7">
    <location>
        <position position="187"/>
    </location>
</feature>
<gene>
    <name evidence="7" type="primary">nadE</name>
    <name evidence="11" type="ORF">SAMN02910344_00277</name>
</gene>
<dbReference type="InterPro" id="IPR003010">
    <property type="entry name" value="C-N_Hydrolase"/>
</dbReference>
<evidence type="ECO:0000256" key="1">
    <source>
        <dbReference type="ARBA" id="ARBA00005188"/>
    </source>
</evidence>
<sequence>MSGKCENHGIFRAVFQYTESEMRKIINMAAVAVNTTPLDIDNNIELIYQAYSEAVGSGADVVLTPELAITGYGMEDMFYVSEIMHEIPSLVVSLAARLRENTYLAVGFPYLVDGGQLYNAVALLTKDRVLGIVFKQHLARSGIHYEPRWFNPWHAGSKIELDFAGQKVPAGDIVIVIDGVRIGFEICEDSWVADRPGRSLYLRNTDIILNPSASHFAIGKQQERSHFIIEGSRTFGTVYVYANLLGCESGRAVYDGDCMIASGGKLVAVSPRLSFTPYRILQATCDLRVNRNQRAQSSMLLNVSDAYSDGVVFTDCRFNDESDTAPIAGAVFLAPENEEEAVTRTVALGLWDWMRKTHTGGYALSLSGGADSALCAAMVYYAMAEGLNANGYESFMNTMAGCGLKFEPKAEGVSYEEYLKTVIMPKVLVTLYQGSQYSGDVTFNAAKGLAEEIGANHNHWSIAELVKEYIRLADSLTPDRPMTWETDDLALQNIQARVRSPGIWLLANRANKLLIATSNLSEASVGYCTMDGDTSGVISPIGGISKSRVLKINRYIMEQGLSVLDNRLYAEDRLKLASMSAIVAQAPTAELRPVEQTDEGDLMPYPLLDEIRSLTQNGNLTPKEVFIELCRSSFAEKMSKQSLLNSVRRYYRLYTRNQWKRERIAASFHIERDSADPKTFRRFPILSSALSREMAALNAYAVSIGLE</sequence>
<keyword evidence="5 7" id="KW-0067">ATP-binding</keyword>
<evidence type="ECO:0000256" key="5">
    <source>
        <dbReference type="ARBA" id="ARBA00022840"/>
    </source>
</evidence>
<dbReference type="InterPro" id="IPR014729">
    <property type="entry name" value="Rossmann-like_a/b/a_fold"/>
</dbReference>
<dbReference type="GO" id="GO:0003952">
    <property type="term" value="F:NAD+ synthase (glutamine-hydrolyzing) activity"/>
    <property type="evidence" value="ECO:0007669"/>
    <property type="project" value="UniProtKB-UniRule"/>
</dbReference>
<dbReference type="PANTHER" id="PTHR23090">
    <property type="entry name" value="NH 3 /GLUTAMINE-DEPENDENT NAD + SYNTHETASE"/>
    <property type="match status" value="1"/>
</dbReference>
<dbReference type="EC" id="6.3.5.1" evidence="7 8"/>
<evidence type="ECO:0000256" key="7">
    <source>
        <dbReference type="HAMAP-Rule" id="MF_02090"/>
    </source>
</evidence>
<dbReference type="SUPFAM" id="SSF52402">
    <property type="entry name" value="Adenine nucleotide alpha hydrolases-like"/>
    <property type="match status" value="1"/>
</dbReference>
<evidence type="ECO:0000256" key="8">
    <source>
        <dbReference type="PIRNR" id="PIRNR006630"/>
    </source>
</evidence>
<dbReference type="GO" id="GO:0004359">
    <property type="term" value="F:glutaminase activity"/>
    <property type="evidence" value="ECO:0007669"/>
    <property type="project" value="InterPro"/>
</dbReference>
<dbReference type="NCBIfam" id="TIGR00552">
    <property type="entry name" value="nadE"/>
    <property type="match status" value="1"/>
</dbReference>
<name>A0A662ZEF1_9GAMM</name>
<feature type="domain" description="CN hydrolase" evidence="10">
    <location>
        <begin position="26"/>
        <end position="287"/>
    </location>
</feature>
<feature type="binding site" evidence="7">
    <location>
        <position position="214"/>
    </location>
    <ligand>
        <name>L-glutamine</name>
        <dbReference type="ChEBI" id="CHEBI:58359"/>
    </ligand>
</feature>
<dbReference type="InterPro" id="IPR036526">
    <property type="entry name" value="C-N_Hydrolase_sf"/>
</dbReference>
<evidence type="ECO:0000259" key="10">
    <source>
        <dbReference type="PROSITE" id="PS50263"/>
    </source>
</evidence>
<feature type="binding site" evidence="7">
    <location>
        <position position="220"/>
    </location>
    <ligand>
        <name>L-glutamine</name>
        <dbReference type="ChEBI" id="CHEBI:58359"/>
    </ligand>
</feature>
<feature type="binding site" evidence="7">
    <location>
        <position position="517"/>
    </location>
    <ligand>
        <name>ATP</name>
        <dbReference type="ChEBI" id="CHEBI:30616"/>
    </ligand>
</feature>
<dbReference type="Pfam" id="PF00795">
    <property type="entry name" value="CN_hydrolase"/>
    <property type="match status" value="1"/>
</dbReference>
<comment type="function">
    <text evidence="7">Catalyzes the ATP-dependent amidation of deamido-NAD to form NAD. Uses L-glutamine as a nitrogen source.</text>
</comment>
<dbReference type="InterPro" id="IPR022310">
    <property type="entry name" value="NAD/GMP_synthase"/>
</dbReference>
<dbReference type="Gene3D" id="3.60.110.10">
    <property type="entry name" value="Carbon-nitrogen hydrolase"/>
    <property type="match status" value="1"/>
</dbReference>
<comment type="similarity">
    <text evidence="2 7 8">In the C-terminal section; belongs to the NAD synthetase family.</text>
</comment>
<dbReference type="Pfam" id="PF02540">
    <property type="entry name" value="NAD_synthase"/>
    <property type="match status" value="1"/>
</dbReference>
<dbReference type="GO" id="GO:0005524">
    <property type="term" value="F:ATP binding"/>
    <property type="evidence" value="ECO:0007669"/>
    <property type="project" value="UniProtKB-UniRule"/>
</dbReference>
<dbReference type="Gene3D" id="3.40.50.620">
    <property type="entry name" value="HUPs"/>
    <property type="match status" value="1"/>
</dbReference>
<dbReference type="PROSITE" id="PS50263">
    <property type="entry name" value="CN_HYDROLASE"/>
    <property type="match status" value="1"/>
</dbReference>
<evidence type="ECO:0000256" key="2">
    <source>
        <dbReference type="ARBA" id="ARBA00007145"/>
    </source>
</evidence>
<evidence type="ECO:0000313" key="12">
    <source>
        <dbReference type="Proteomes" id="UP000243745"/>
    </source>
</evidence>
<dbReference type="GO" id="GO:0005737">
    <property type="term" value="C:cytoplasm"/>
    <property type="evidence" value="ECO:0007669"/>
    <property type="project" value="InterPro"/>
</dbReference>
<dbReference type="InterPro" id="IPR003694">
    <property type="entry name" value="NAD_synthase"/>
</dbReference>